<feature type="transmembrane region" description="Helical" evidence="5">
    <location>
        <begin position="403"/>
        <end position="424"/>
    </location>
</feature>
<dbReference type="InterPro" id="IPR045863">
    <property type="entry name" value="CorA_TM1_TM2"/>
</dbReference>
<comment type="subcellular location">
    <subcellularLocation>
        <location evidence="1">Membrane</location>
        <topology evidence="1">Multi-pass membrane protein</topology>
    </subcellularLocation>
</comment>
<evidence type="ECO:0000256" key="2">
    <source>
        <dbReference type="ARBA" id="ARBA00022692"/>
    </source>
</evidence>
<accession>A0A9P4QZR9</accession>
<evidence type="ECO:0000313" key="6">
    <source>
        <dbReference type="EMBL" id="KAF2734183.1"/>
    </source>
</evidence>
<evidence type="ECO:0000313" key="7">
    <source>
        <dbReference type="Proteomes" id="UP000799444"/>
    </source>
</evidence>
<keyword evidence="2 5" id="KW-0812">Transmembrane</keyword>
<keyword evidence="7" id="KW-1185">Reference proteome</keyword>
<name>A0A9P4QZR9_9PLEO</name>
<evidence type="ECO:0000256" key="1">
    <source>
        <dbReference type="ARBA" id="ARBA00004141"/>
    </source>
</evidence>
<dbReference type="OrthoDB" id="1046782at2759"/>
<dbReference type="Gene3D" id="1.20.58.340">
    <property type="entry name" value="Magnesium transport protein CorA, transmembrane region"/>
    <property type="match status" value="1"/>
</dbReference>
<dbReference type="EMBL" id="ML996151">
    <property type="protein sequence ID" value="KAF2734183.1"/>
    <property type="molecule type" value="Genomic_DNA"/>
</dbReference>
<dbReference type="GO" id="GO:0046873">
    <property type="term" value="F:metal ion transmembrane transporter activity"/>
    <property type="evidence" value="ECO:0007669"/>
    <property type="project" value="InterPro"/>
</dbReference>
<evidence type="ECO:0000256" key="4">
    <source>
        <dbReference type="ARBA" id="ARBA00023136"/>
    </source>
</evidence>
<dbReference type="InterPro" id="IPR002523">
    <property type="entry name" value="MgTranspt_CorA/ZnTranspt_ZntB"/>
</dbReference>
<organism evidence="6 7">
    <name type="scientific">Polyplosphaeria fusca</name>
    <dbReference type="NCBI Taxonomy" id="682080"/>
    <lineage>
        <taxon>Eukaryota</taxon>
        <taxon>Fungi</taxon>
        <taxon>Dikarya</taxon>
        <taxon>Ascomycota</taxon>
        <taxon>Pezizomycotina</taxon>
        <taxon>Dothideomycetes</taxon>
        <taxon>Pleosporomycetidae</taxon>
        <taxon>Pleosporales</taxon>
        <taxon>Tetraplosphaeriaceae</taxon>
        <taxon>Polyplosphaeria</taxon>
    </lineage>
</organism>
<dbReference type="AlphaFoldDB" id="A0A9P4QZR9"/>
<keyword evidence="4 5" id="KW-0472">Membrane</keyword>
<dbReference type="Proteomes" id="UP000799444">
    <property type="component" value="Unassembled WGS sequence"/>
</dbReference>
<proteinExistence type="predicted"/>
<keyword evidence="3 5" id="KW-1133">Transmembrane helix</keyword>
<dbReference type="SUPFAM" id="SSF144083">
    <property type="entry name" value="Magnesium transport protein CorA, transmembrane region"/>
    <property type="match status" value="1"/>
</dbReference>
<protein>
    <submittedName>
        <fullName evidence="6">Uncharacterized protein</fullName>
    </submittedName>
</protein>
<gene>
    <name evidence="6" type="ORF">EJ04DRAFT_493933</name>
</gene>
<sequence length="453" mass="51195">MNPRSTDPAIFGARSLLCLEGWYDRQGKIQTRTGKTSFDSAVRWFDKEGEQDPNLRQSESISPTYRVISCPMSAKGPFSIGLPYVVWNEIERKFHLHPFTRSAIIDNNGVYSKFRSSSHETSRTEAIWILVKFPNSVNIGYDAVSVCYNANQKAVTVLYHGLKDEEAVFAALKTNGPLCFHPMFFLVAVYCLHQAQLSRYRTVVDGNIYQLEEEIGYAVPGRLERRDQKPVQRQDGQLIDYGTVVRRLQSFQTELASIGHVARFSKECGNFLLQSIEQLSNDTLTDSTPSFHEAREYILHKVEFSRGLTTSLLSQCQALKERVQSQSTLIFNLIAQDESRINREMAERTAEISVSSKKDSSAMKTIGLISAIFLPATFLSTFFGMDMFDWKPGSGSPKVSSYIWVYFAIAVPLTAGLAMSWSAWWKKEAAQYDLELGFPKVRRGSQALISKLD</sequence>
<dbReference type="GO" id="GO:0016020">
    <property type="term" value="C:membrane"/>
    <property type="evidence" value="ECO:0007669"/>
    <property type="project" value="UniProtKB-SubCell"/>
</dbReference>
<reference evidence="6" key="1">
    <citation type="journal article" date="2020" name="Stud. Mycol.">
        <title>101 Dothideomycetes genomes: a test case for predicting lifestyles and emergence of pathogens.</title>
        <authorList>
            <person name="Haridas S."/>
            <person name="Albert R."/>
            <person name="Binder M."/>
            <person name="Bloem J."/>
            <person name="Labutti K."/>
            <person name="Salamov A."/>
            <person name="Andreopoulos B."/>
            <person name="Baker S."/>
            <person name="Barry K."/>
            <person name="Bills G."/>
            <person name="Bluhm B."/>
            <person name="Cannon C."/>
            <person name="Castanera R."/>
            <person name="Culley D."/>
            <person name="Daum C."/>
            <person name="Ezra D."/>
            <person name="Gonzalez J."/>
            <person name="Henrissat B."/>
            <person name="Kuo A."/>
            <person name="Liang C."/>
            <person name="Lipzen A."/>
            <person name="Lutzoni F."/>
            <person name="Magnuson J."/>
            <person name="Mondo S."/>
            <person name="Nolan M."/>
            <person name="Ohm R."/>
            <person name="Pangilinan J."/>
            <person name="Park H.-J."/>
            <person name="Ramirez L."/>
            <person name="Alfaro M."/>
            <person name="Sun H."/>
            <person name="Tritt A."/>
            <person name="Yoshinaga Y."/>
            <person name="Zwiers L.-H."/>
            <person name="Turgeon B."/>
            <person name="Goodwin S."/>
            <person name="Spatafora J."/>
            <person name="Crous P."/>
            <person name="Grigoriev I."/>
        </authorList>
    </citation>
    <scope>NUCLEOTIDE SEQUENCE</scope>
    <source>
        <strain evidence="6">CBS 125425</strain>
    </source>
</reference>
<evidence type="ECO:0000256" key="3">
    <source>
        <dbReference type="ARBA" id="ARBA00022989"/>
    </source>
</evidence>
<dbReference type="Pfam" id="PF01544">
    <property type="entry name" value="CorA"/>
    <property type="match status" value="1"/>
</dbReference>
<evidence type="ECO:0000256" key="5">
    <source>
        <dbReference type="SAM" id="Phobius"/>
    </source>
</evidence>
<feature type="transmembrane region" description="Helical" evidence="5">
    <location>
        <begin position="365"/>
        <end position="383"/>
    </location>
</feature>
<comment type="caution">
    <text evidence="6">The sequence shown here is derived from an EMBL/GenBank/DDBJ whole genome shotgun (WGS) entry which is preliminary data.</text>
</comment>